<evidence type="ECO:0000313" key="10">
    <source>
        <dbReference type="Proteomes" id="UP000288892"/>
    </source>
</evidence>
<dbReference type="PANTHER" id="PTHR33406:SF6">
    <property type="entry name" value="MEMBRANE PROTEIN YDGH-RELATED"/>
    <property type="match status" value="1"/>
</dbReference>
<feature type="transmembrane region" description="Helical" evidence="7">
    <location>
        <begin position="277"/>
        <end position="297"/>
    </location>
</feature>
<dbReference type="PANTHER" id="PTHR33406">
    <property type="entry name" value="MEMBRANE PROTEIN MJ1562-RELATED"/>
    <property type="match status" value="1"/>
</dbReference>
<dbReference type="EMBL" id="MTKS01000143">
    <property type="protein sequence ID" value="RWX51400.1"/>
    <property type="molecule type" value="Genomic_DNA"/>
</dbReference>
<reference evidence="9 10" key="1">
    <citation type="submission" date="2017-01" db="EMBL/GenBank/DDBJ databases">
        <title>The cable genome- insights into the physiology and evolution of filamentous bacteria capable of sulfide oxidation via long distance electron transfer.</title>
        <authorList>
            <person name="Schreiber L."/>
            <person name="Bjerg J.T."/>
            <person name="Boggild A."/>
            <person name="Van De Vossenberg J."/>
            <person name="Meysman F."/>
            <person name="Nielsen L.P."/>
            <person name="Schramm A."/>
            <person name="Kjeldsen K.U."/>
        </authorList>
    </citation>
    <scope>NUCLEOTIDE SEQUENCE [LARGE SCALE GENOMIC DNA]</scope>
    <source>
        <strain evidence="9">A5</strain>
    </source>
</reference>
<feature type="transmembrane region" description="Helical" evidence="7">
    <location>
        <begin position="303"/>
        <end position="328"/>
    </location>
</feature>
<dbReference type="InterPro" id="IPR004869">
    <property type="entry name" value="MMPL_dom"/>
</dbReference>
<dbReference type="InterPro" id="IPR050545">
    <property type="entry name" value="Mycobact_MmpL"/>
</dbReference>
<feature type="transmembrane region" description="Helical" evidence="7">
    <location>
        <begin position="669"/>
        <end position="686"/>
    </location>
</feature>
<dbReference type="PROSITE" id="PS50156">
    <property type="entry name" value="SSD"/>
    <property type="match status" value="1"/>
</dbReference>
<proteinExistence type="inferred from homology"/>
<protein>
    <recommendedName>
        <fullName evidence="8">SSD domain-containing protein</fullName>
    </recommendedName>
</protein>
<evidence type="ECO:0000256" key="5">
    <source>
        <dbReference type="ARBA" id="ARBA00022989"/>
    </source>
</evidence>
<evidence type="ECO:0000259" key="8">
    <source>
        <dbReference type="PROSITE" id="PS50156"/>
    </source>
</evidence>
<dbReference type="Proteomes" id="UP000288892">
    <property type="component" value="Unassembled WGS sequence"/>
</dbReference>
<name>A0A444JE73_9BACT</name>
<dbReference type="InterPro" id="IPR000731">
    <property type="entry name" value="SSD"/>
</dbReference>
<accession>A0A444JE73</accession>
<evidence type="ECO:0000256" key="1">
    <source>
        <dbReference type="ARBA" id="ARBA00004651"/>
    </source>
</evidence>
<evidence type="ECO:0000256" key="6">
    <source>
        <dbReference type="ARBA" id="ARBA00023136"/>
    </source>
</evidence>
<organism evidence="9 10">
    <name type="scientific">Candidatus Electrothrix marina</name>
    <dbReference type="NCBI Taxonomy" id="1859130"/>
    <lineage>
        <taxon>Bacteria</taxon>
        <taxon>Pseudomonadati</taxon>
        <taxon>Thermodesulfobacteriota</taxon>
        <taxon>Desulfobulbia</taxon>
        <taxon>Desulfobulbales</taxon>
        <taxon>Desulfobulbaceae</taxon>
        <taxon>Candidatus Electrothrix</taxon>
    </lineage>
</organism>
<dbReference type="GO" id="GO:0005886">
    <property type="term" value="C:plasma membrane"/>
    <property type="evidence" value="ECO:0007669"/>
    <property type="project" value="UniProtKB-SubCell"/>
</dbReference>
<dbReference type="Gene3D" id="1.20.1640.10">
    <property type="entry name" value="Multidrug efflux transporter AcrB transmembrane domain"/>
    <property type="match status" value="2"/>
</dbReference>
<keyword evidence="5 7" id="KW-1133">Transmembrane helix</keyword>
<keyword evidence="3" id="KW-1003">Cell membrane</keyword>
<evidence type="ECO:0000313" key="9">
    <source>
        <dbReference type="EMBL" id="RWX51400.1"/>
    </source>
</evidence>
<comment type="similarity">
    <text evidence="2">Belongs to the resistance-nodulation-cell division (RND) (TC 2.A.6) family. MmpL subfamily.</text>
</comment>
<feature type="transmembrane region" description="Helical" evidence="7">
    <location>
        <begin position="426"/>
        <end position="450"/>
    </location>
</feature>
<feature type="domain" description="SSD" evidence="8">
    <location>
        <begin position="280"/>
        <end position="402"/>
    </location>
</feature>
<evidence type="ECO:0000256" key="2">
    <source>
        <dbReference type="ARBA" id="ARBA00010157"/>
    </source>
</evidence>
<sequence>MKTIYKQCETLFRAFTAFVYERKYAALILMLLSTAGLASQLGKLTIDTRDESLFHANDPALIAYNDFKDRFGQDEIFIVALQPAQGLDKDFFATLRRLHQELENTVPYIDEITSLANARVVRSDADTLSIEELFENPPQTDEEAARIRGLIDHYPLYENFLVSRDRSTVPIIIKALAVKDGQPEDVLAGFEQEHVEGENNTDRYLSNAESMEITEAIQGVIGKYQDPGLKIFFSGTPAVIAALNTDIKRDMALLLPLTLLMMIFFLALLYRRLSGVIYPLLIVMLSLLSTFGFMALLDIPITMFSQILPAFLLVVGIADTVHILTIFYRNFNRCGDKKQAVVDAVGLAGLPVLMTSVTTSCGLLSFVWADIAAVAQLGWTAPVGVLIAFIYTVILLPALIAIFPVRRRRSGIVAVNSRTDALFSRTASITTAHPVTITAVFGLIALISLYGVSKLHFSHDGISWFPKNAPIRIATERLDAVLGGTTVLEVLIDSGRENGLHDPDFLRRLDLAVAQVGKFEVAGIRAGKVWALPDVLKETNRALHADQGKAYIVPETRALIAQELMLFESSGNDDLKDFADSAYQTARFSVLAPCDDAVLYAEFMEKIKEYLNEQFPDASVTMTGKIPLLVQIIDNSVTTMTKSYTISLVIITLLMIVLVGRVRIGLMSMAANVIPILCVLGMMGMNNIPLDLMTMMVGSLVLGIVVDDTIHLLHHF</sequence>
<comment type="subcellular location">
    <subcellularLocation>
        <location evidence="1">Cell membrane</location>
        <topology evidence="1">Multi-pass membrane protein</topology>
    </subcellularLocation>
</comment>
<evidence type="ECO:0000256" key="7">
    <source>
        <dbReference type="SAM" id="Phobius"/>
    </source>
</evidence>
<keyword evidence="10" id="KW-1185">Reference proteome</keyword>
<keyword evidence="4 7" id="KW-0812">Transmembrane</keyword>
<dbReference type="AlphaFoldDB" id="A0A444JE73"/>
<evidence type="ECO:0000256" key="4">
    <source>
        <dbReference type="ARBA" id="ARBA00022692"/>
    </source>
</evidence>
<feature type="non-terminal residue" evidence="9">
    <location>
        <position position="716"/>
    </location>
</feature>
<dbReference type="Pfam" id="PF03176">
    <property type="entry name" value="MMPL"/>
    <property type="match status" value="1"/>
</dbReference>
<feature type="transmembrane region" description="Helical" evidence="7">
    <location>
        <begin position="340"/>
        <end position="369"/>
    </location>
</feature>
<gene>
    <name evidence="9" type="ORF">VU01_11431</name>
</gene>
<comment type="caution">
    <text evidence="9">The sequence shown here is derived from an EMBL/GenBank/DDBJ whole genome shotgun (WGS) entry which is preliminary data.</text>
</comment>
<evidence type="ECO:0000256" key="3">
    <source>
        <dbReference type="ARBA" id="ARBA00022475"/>
    </source>
</evidence>
<dbReference type="SUPFAM" id="SSF82866">
    <property type="entry name" value="Multidrug efflux transporter AcrB transmembrane domain"/>
    <property type="match status" value="2"/>
</dbReference>
<feature type="transmembrane region" description="Helical" evidence="7">
    <location>
        <begin position="644"/>
        <end position="662"/>
    </location>
</feature>
<feature type="transmembrane region" description="Helical" evidence="7">
    <location>
        <begin position="381"/>
        <end position="405"/>
    </location>
</feature>
<keyword evidence="6 7" id="KW-0472">Membrane</keyword>
<feature type="transmembrane region" description="Helical" evidence="7">
    <location>
        <begin position="251"/>
        <end position="270"/>
    </location>
</feature>